<dbReference type="Gene3D" id="3.40.1450.10">
    <property type="entry name" value="BPG-independent phosphoglycerate mutase, domain B"/>
    <property type="match status" value="1"/>
</dbReference>
<dbReference type="EC" id="5.4.2.12" evidence="6"/>
<evidence type="ECO:0000256" key="6">
    <source>
        <dbReference type="ARBA" id="ARBA00012026"/>
    </source>
</evidence>
<feature type="binding site" evidence="15">
    <location>
        <position position="14"/>
    </location>
    <ligand>
        <name>Mn(2+)</name>
        <dbReference type="ChEBI" id="CHEBI:29035"/>
        <label>2</label>
    </ligand>
</feature>
<feature type="binding site" evidence="14">
    <location>
        <position position="193"/>
    </location>
    <ligand>
        <name>substrate</name>
    </ligand>
</feature>
<dbReference type="FunFam" id="3.40.1450.10:FF:000001">
    <property type="entry name" value="2,3-bisphosphoglycerate-independent phosphoglycerate mutase"/>
    <property type="match status" value="1"/>
</dbReference>
<comment type="function">
    <text evidence="3">Catalyzes the interconversion of 2-phosphoglycerate and 3-phosphoglycerate.</text>
</comment>
<accession>A0A9P6B3K6</accession>
<dbReference type="InterPro" id="IPR005995">
    <property type="entry name" value="Pgm_bpd_ind"/>
</dbReference>
<evidence type="ECO:0000256" key="8">
    <source>
        <dbReference type="ARBA" id="ARBA00023152"/>
    </source>
</evidence>
<feature type="binding site" evidence="15">
    <location>
        <position position="446"/>
    </location>
    <ligand>
        <name>Mn(2+)</name>
        <dbReference type="ChEBI" id="CHEBI:29035"/>
        <label>2</label>
    </ligand>
</feature>
<feature type="binding site" evidence="15">
    <location>
        <position position="405"/>
    </location>
    <ligand>
        <name>Mn(2+)</name>
        <dbReference type="ChEBI" id="CHEBI:29035"/>
        <label>1</label>
    </ligand>
</feature>
<dbReference type="GO" id="GO:0005737">
    <property type="term" value="C:cytoplasm"/>
    <property type="evidence" value="ECO:0007669"/>
    <property type="project" value="InterPro"/>
</dbReference>
<keyword evidence="9 15" id="KW-0464">Manganese</keyword>
<dbReference type="InterPro" id="IPR006124">
    <property type="entry name" value="Metalloenzyme"/>
</dbReference>
<evidence type="ECO:0000256" key="15">
    <source>
        <dbReference type="PIRSR" id="PIRSR001492-3"/>
    </source>
</evidence>
<proteinExistence type="inferred from homology"/>
<comment type="similarity">
    <text evidence="5">Belongs to the BPG-independent phosphoglycerate mutase family.</text>
</comment>
<organism evidence="18 19">
    <name type="scientific">Hydnum rufescens UP504</name>
    <dbReference type="NCBI Taxonomy" id="1448309"/>
    <lineage>
        <taxon>Eukaryota</taxon>
        <taxon>Fungi</taxon>
        <taxon>Dikarya</taxon>
        <taxon>Basidiomycota</taxon>
        <taxon>Agaricomycotina</taxon>
        <taxon>Agaricomycetes</taxon>
        <taxon>Cantharellales</taxon>
        <taxon>Hydnaceae</taxon>
        <taxon>Hydnum</taxon>
    </lineage>
</organism>
<dbReference type="Pfam" id="PF01676">
    <property type="entry name" value="Metalloenzyme"/>
    <property type="match status" value="1"/>
</dbReference>
<dbReference type="PANTHER" id="PTHR31637:SF0">
    <property type="entry name" value="2,3-BISPHOSPHOGLYCERATE-INDEPENDENT PHOSPHOGLYCERATE MUTASE"/>
    <property type="match status" value="1"/>
</dbReference>
<dbReference type="GO" id="GO:0006007">
    <property type="term" value="P:glucose catabolic process"/>
    <property type="evidence" value="ECO:0007669"/>
    <property type="project" value="InterPro"/>
</dbReference>
<keyword evidence="7 15" id="KW-0479">Metal-binding</keyword>
<dbReference type="OrthoDB" id="1886626at2759"/>
<dbReference type="InterPro" id="IPR011258">
    <property type="entry name" value="BPG-indep_PGM_N"/>
</dbReference>
<feature type="active site" description="Phosphoserine intermediate" evidence="13">
    <location>
        <position position="64"/>
    </location>
</feature>
<feature type="binding site" evidence="14">
    <location>
        <position position="187"/>
    </location>
    <ligand>
        <name>substrate</name>
    </ligand>
</feature>
<evidence type="ECO:0000313" key="18">
    <source>
        <dbReference type="EMBL" id="KAF9516330.1"/>
    </source>
</evidence>
<feature type="binding site" evidence="15">
    <location>
        <position position="409"/>
    </location>
    <ligand>
        <name>Mn(2+)</name>
        <dbReference type="ChEBI" id="CHEBI:29035"/>
        <label>1</label>
    </ligand>
</feature>
<dbReference type="PANTHER" id="PTHR31637">
    <property type="entry name" value="2,3-BISPHOSPHOGLYCERATE-INDEPENDENT PHOSPHOGLYCERATE MUTASE"/>
    <property type="match status" value="1"/>
</dbReference>
<evidence type="ECO:0000256" key="9">
    <source>
        <dbReference type="ARBA" id="ARBA00023211"/>
    </source>
</evidence>
<dbReference type="GO" id="GO:0004619">
    <property type="term" value="F:phosphoglycerate mutase activity"/>
    <property type="evidence" value="ECO:0007669"/>
    <property type="project" value="UniProtKB-EC"/>
</dbReference>
<evidence type="ECO:0000256" key="12">
    <source>
        <dbReference type="ARBA" id="ARBA00083354"/>
    </source>
</evidence>
<dbReference type="GO" id="GO:0030145">
    <property type="term" value="F:manganese ion binding"/>
    <property type="evidence" value="ECO:0007669"/>
    <property type="project" value="InterPro"/>
</dbReference>
<dbReference type="InterPro" id="IPR036646">
    <property type="entry name" value="PGAM_B_sf"/>
</dbReference>
<feature type="domain" description="BPG-independent PGAM N-terminal" evidence="17">
    <location>
        <begin position="84"/>
        <end position="301"/>
    </location>
</feature>
<comment type="caution">
    <text evidence="18">The sequence shown here is derived from an EMBL/GenBank/DDBJ whole genome shotgun (WGS) entry which is preliminary data.</text>
</comment>
<evidence type="ECO:0000256" key="3">
    <source>
        <dbReference type="ARBA" id="ARBA00002315"/>
    </source>
</evidence>
<feature type="binding site" evidence="14">
    <location>
        <position position="125"/>
    </location>
    <ligand>
        <name>substrate</name>
    </ligand>
</feature>
<gene>
    <name evidence="18" type="ORF">BS47DRAFT_675572</name>
</gene>
<dbReference type="NCBIfam" id="TIGR01307">
    <property type="entry name" value="pgm_bpd_ind"/>
    <property type="match status" value="1"/>
</dbReference>
<comment type="catalytic activity">
    <reaction evidence="1">
        <text>(2R)-2-phosphoglycerate = (2R)-3-phosphoglycerate</text>
        <dbReference type="Rhea" id="RHEA:15901"/>
        <dbReference type="ChEBI" id="CHEBI:58272"/>
        <dbReference type="ChEBI" id="CHEBI:58289"/>
        <dbReference type="EC" id="5.4.2.12"/>
    </reaction>
</comment>
<evidence type="ECO:0000256" key="5">
    <source>
        <dbReference type="ARBA" id="ARBA00008819"/>
    </source>
</evidence>
<dbReference type="AlphaFoldDB" id="A0A9P6B3K6"/>
<evidence type="ECO:0000256" key="14">
    <source>
        <dbReference type="PIRSR" id="PIRSR001492-2"/>
    </source>
</evidence>
<feature type="binding site" evidence="15">
    <location>
        <position position="465"/>
    </location>
    <ligand>
        <name>Mn(2+)</name>
        <dbReference type="ChEBI" id="CHEBI:29035"/>
        <label>1</label>
    </ligand>
</feature>
<dbReference type="PIRSF" id="PIRSF001492">
    <property type="entry name" value="IPGAM"/>
    <property type="match status" value="1"/>
</dbReference>
<sequence length="534" mass="58491">MVQVKNKVCLIVHDGWGVSNVKEGNAIEAGTTTNMDALGKEGDVRLIAAHGLSVGLNDGLMGNSEVGHLNIGAGRVVWQDIVRIDESIRRSKFEKAENIFNSLQRAKNTNGRLHLLGLVSDGGVHSHINHLFALIEAAKKNNVPEVYVHFFGDGRDTAPRSATTYLRQLNDFLEKEKYGKLATIVGRYYAMDRDKRWERVKIAVDGLTSPNAPEGSLKASDAPDAISKVEEKYKQDITDEFLKPIIIGGEEGRIKDNDTLFFFNYRSDRMREIVSVFGLDPKPMEVSIPKNLHITTMSRYNAEFPFPVAFPPQPMTNVLAEWLGLQGLKQCHIAETEKYAHVTFFFNGGVEKQYPLEDRHMIPSPKVPTYDKQPEMSAQEVANKVAAVLQAKEYEFVMCNFAPPDMVGHTGVYDAAVKAITATDAAVGTIAQAASASGYVLLVTADHGNAEQMLNAETGAPHTAHTTNPVPFIVKAPAGHPGSFKFVSDEEIARDGNGEEESEKGALCDVAPTILDILGLPKPGEMTGRSLLKH</sequence>
<feature type="binding site" evidence="14">
    <location>
        <position position="338"/>
    </location>
    <ligand>
        <name>substrate</name>
    </ligand>
</feature>
<keyword evidence="8" id="KW-0324">Glycolysis</keyword>
<dbReference type="HAMAP" id="MF_01038">
    <property type="entry name" value="GpmI"/>
    <property type="match status" value="1"/>
</dbReference>
<reference evidence="18" key="1">
    <citation type="journal article" date="2020" name="Nat. Commun.">
        <title>Large-scale genome sequencing of mycorrhizal fungi provides insights into the early evolution of symbiotic traits.</title>
        <authorList>
            <person name="Miyauchi S."/>
            <person name="Kiss E."/>
            <person name="Kuo A."/>
            <person name="Drula E."/>
            <person name="Kohler A."/>
            <person name="Sanchez-Garcia M."/>
            <person name="Morin E."/>
            <person name="Andreopoulos B."/>
            <person name="Barry K.W."/>
            <person name="Bonito G."/>
            <person name="Buee M."/>
            <person name="Carver A."/>
            <person name="Chen C."/>
            <person name="Cichocki N."/>
            <person name="Clum A."/>
            <person name="Culley D."/>
            <person name="Crous P.W."/>
            <person name="Fauchery L."/>
            <person name="Girlanda M."/>
            <person name="Hayes R.D."/>
            <person name="Keri Z."/>
            <person name="LaButti K."/>
            <person name="Lipzen A."/>
            <person name="Lombard V."/>
            <person name="Magnuson J."/>
            <person name="Maillard F."/>
            <person name="Murat C."/>
            <person name="Nolan M."/>
            <person name="Ohm R.A."/>
            <person name="Pangilinan J."/>
            <person name="Pereira M.F."/>
            <person name="Perotto S."/>
            <person name="Peter M."/>
            <person name="Pfister S."/>
            <person name="Riley R."/>
            <person name="Sitrit Y."/>
            <person name="Stielow J.B."/>
            <person name="Szollosi G."/>
            <person name="Zifcakova L."/>
            <person name="Stursova M."/>
            <person name="Spatafora J.W."/>
            <person name="Tedersoo L."/>
            <person name="Vaario L.M."/>
            <person name="Yamada A."/>
            <person name="Yan M."/>
            <person name="Wang P."/>
            <person name="Xu J."/>
            <person name="Bruns T."/>
            <person name="Baldrian P."/>
            <person name="Vilgalys R."/>
            <person name="Dunand C."/>
            <person name="Henrissat B."/>
            <person name="Grigoriev I.V."/>
            <person name="Hibbett D."/>
            <person name="Nagy L.G."/>
            <person name="Martin F.M."/>
        </authorList>
    </citation>
    <scope>NUCLEOTIDE SEQUENCE</scope>
    <source>
        <strain evidence="18">UP504</strain>
    </source>
</reference>
<evidence type="ECO:0000256" key="2">
    <source>
        <dbReference type="ARBA" id="ARBA00001936"/>
    </source>
</evidence>
<dbReference type="InterPro" id="IPR017850">
    <property type="entry name" value="Alkaline_phosphatase_core_sf"/>
</dbReference>
<feature type="domain" description="Metalloenzyme" evidence="16">
    <location>
        <begin position="7"/>
        <end position="521"/>
    </location>
</feature>
<feature type="binding site" evidence="15">
    <location>
        <position position="64"/>
    </location>
    <ligand>
        <name>Mn(2+)</name>
        <dbReference type="ChEBI" id="CHEBI:29035"/>
        <label>2</label>
    </ligand>
</feature>
<dbReference type="Proteomes" id="UP000886523">
    <property type="component" value="Unassembled WGS sequence"/>
</dbReference>
<dbReference type="SUPFAM" id="SSF53649">
    <property type="entry name" value="Alkaline phosphatase-like"/>
    <property type="match status" value="1"/>
</dbReference>
<feature type="binding site" evidence="14">
    <location>
        <begin position="266"/>
        <end position="269"/>
    </location>
    <ligand>
        <name>substrate</name>
    </ligand>
</feature>
<comment type="cofactor">
    <cofactor evidence="2">
        <name>Mn(2+)</name>
        <dbReference type="ChEBI" id="CHEBI:29035"/>
    </cofactor>
</comment>
<dbReference type="Pfam" id="PF06415">
    <property type="entry name" value="iPGM_N"/>
    <property type="match status" value="1"/>
</dbReference>
<dbReference type="EMBL" id="MU128940">
    <property type="protein sequence ID" value="KAF9516330.1"/>
    <property type="molecule type" value="Genomic_DNA"/>
</dbReference>
<name>A0A9P6B3K6_9AGAM</name>
<evidence type="ECO:0000259" key="17">
    <source>
        <dbReference type="Pfam" id="PF06415"/>
    </source>
</evidence>
<comment type="pathway">
    <text evidence="4">Carbohydrate degradation; glycolysis; pyruvate from D-glyceraldehyde 3-phosphate: step 3/5.</text>
</comment>
<keyword evidence="10" id="KW-0413">Isomerase</keyword>
<keyword evidence="19" id="KW-1185">Reference proteome</keyword>
<evidence type="ECO:0000256" key="4">
    <source>
        <dbReference type="ARBA" id="ARBA00004798"/>
    </source>
</evidence>
<evidence type="ECO:0000256" key="11">
    <source>
        <dbReference type="ARBA" id="ARBA00071648"/>
    </source>
</evidence>
<feature type="binding site" evidence="14">
    <location>
        <begin position="155"/>
        <end position="156"/>
    </location>
    <ligand>
        <name>substrate</name>
    </ligand>
</feature>
<evidence type="ECO:0000259" key="16">
    <source>
        <dbReference type="Pfam" id="PF01676"/>
    </source>
</evidence>
<evidence type="ECO:0000256" key="7">
    <source>
        <dbReference type="ARBA" id="ARBA00022723"/>
    </source>
</evidence>
<evidence type="ECO:0000313" key="19">
    <source>
        <dbReference type="Proteomes" id="UP000886523"/>
    </source>
</evidence>
<dbReference type="CDD" id="cd16010">
    <property type="entry name" value="iPGM"/>
    <property type="match status" value="1"/>
</dbReference>
<evidence type="ECO:0000256" key="1">
    <source>
        <dbReference type="ARBA" id="ARBA00000370"/>
    </source>
</evidence>
<protein>
    <recommendedName>
        <fullName evidence="11">2,3-bisphosphoglycerate-independent phosphoglycerate mutase</fullName>
        <ecNumber evidence="6">5.4.2.12</ecNumber>
    </recommendedName>
    <alternativeName>
        <fullName evidence="12">Cofactor-independent phosphoglycerate mutase homolog</fullName>
    </alternativeName>
</protein>
<evidence type="ECO:0000256" key="13">
    <source>
        <dbReference type="PIRSR" id="PIRSR001492-1"/>
    </source>
</evidence>
<dbReference type="SUPFAM" id="SSF64158">
    <property type="entry name" value="2,3-Bisphosphoglycerate-independent phosphoglycerate mutase, substrate-binding domain"/>
    <property type="match status" value="1"/>
</dbReference>
<feature type="binding site" evidence="15">
    <location>
        <position position="447"/>
    </location>
    <ligand>
        <name>Mn(2+)</name>
        <dbReference type="ChEBI" id="CHEBI:29035"/>
        <label>2</label>
    </ligand>
</feature>
<dbReference type="Gene3D" id="3.40.720.10">
    <property type="entry name" value="Alkaline Phosphatase, subunit A"/>
    <property type="match status" value="1"/>
</dbReference>
<evidence type="ECO:0000256" key="10">
    <source>
        <dbReference type="ARBA" id="ARBA00023235"/>
    </source>
</evidence>
<dbReference type="GO" id="GO:0006096">
    <property type="term" value="P:glycolytic process"/>
    <property type="evidence" value="ECO:0007669"/>
    <property type="project" value="UniProtKB-KW"/>
</dbReference>